<name>A0A397HBP7_9GLOM</name>
<accession>A0A397HBP7</accession>
<dbReference type="AlphaFoldDB" id="A0A397HBP7"/>
<reference evidence="1 2" key="1">
    <citation type="submission" date="2018-08" db="EMBL/GenBank/DDBJ databases">
        <title>Genome and evolution of the arbuscular mycorrhizal fungus Diversispora epigaea (formerly Glomus versiforme) and its bacterial endosymbionts.</title>
        <authorList>
            <person name="Sun X."/>
            <person name="Fei Z."/>
            <person name="Harrison M."/>
        </authorList>
    </citation>
    <scope>NUCLEOTIDE SEQUENCE [LARGE SCALE GENOMIC DNA]</scope>
    <source>
        <strain evidence="1 2">IT104</strain>
    </source>
</reference>
<evidence type="ECO:0000313" key="2">
    <source>
        <dbReference type="Proteomes" id="UP000266861"/>
    </source>
</evidence>
<comment type="caution">
    <text evidence="1">The sequence shown here is derived from an EMBL/GenBank/DDBJ whole genome shotgun (WGS) entry which is preliminary data.</text>
</comment>
<proteinExistence type="predicted"/>
<protein>
    <submittedName>
        <fullName evidence="1">Uncharacterized protein</fullName>
    </submittedName>
</protein>
<dbReference type="Proteomes" id="UP000266861">
    <property type="component" value="Unassembled WGS sequence"/>
</dbReference>
<keyword evidence="2" id="KW-1185">Reference proteome</keyword>
<dbReference type="EMBL" id="PQFF01000325">
    <property type="protein sequence ID" value="RHZ60179.1"/>
    <property type="molecule type" value="Genomic_DNA"/>
</dbReference>
<organism evidence="1 2">
    <name type="scientific">Diversispora epigaea</name>
    <dbReference type="NCBI Taxonomy" id="1348612"/>
    <lineage>
        <taxon>Eukaryota</taxon>
        <taxon>Fungi</taxon>
        <taxon>Fungi incertae sedis</taxon>
        <taxon>Mucoromycota</taxon>
        <taxon>Glomeromycotina</taxon>
        <taxon>Glomeromycetes</taxon>
        <taxon>Diversisporales</taxon>
        <taxon>Diversisporaceae</taxon>
        <taxon>Diversispora</taxon>
    </lineage>
</organism>
<evidence type="ECO:0000313" key="1">
    <source>
        <dbReference type="EMBL" id="RHZ60179.1"/>
    </source>
</evidence>
<sequence length="170" mass="19107">MCIFGSLTKVPGPKLIALKTHLLPFYNTAHELIGGKLAFQHDNSPIHTAKKPQNDKLKTALSEEWSKFDVSILKKFKMCIFGSLTKVPGPKLIALKTHLLPFYNTAHELIGGKLAFQHDNSPIHTAKKPQNDKLKTALSEEWSKFDVSILKKVMDTVHKELKQALARNDK</sequence>
<gene>
    <name evidence="1" type="ORF">Glove_357g28</name>
</gene>